<dbReference type="EMBL" id="KK784924">
    <property type="protein sequence ID" value="KDO61581.1"/>
    <property type="molecule type" value="Genomic_DNA"/>
</dbReference>
<name>A0A067FED5_CITSI</name>
<reference evidence="4 5" key="1">
    <citation type="submission" date="2014-04" db="EMBL/GenBank/DDBJ databases">
        <authorList>
            <consortium name="International Citrus Genome Consortium"/>
            <person name="Gmitter F."/>
            <person name="Chen C."/>
            <person name="Farmerie W."/>
            <person name="Harkins T."/>
            <person name="Desany B."/>
            <person name="Mohiuddin M."/>
            <person name="Kodira C."/>
            <person name="Borodovsky M."/>
            <person name="Lomsadze A."/>
            <person name="Burns P."/>
            <person name="Jenkins J."/>
            <person name="Prochnik S."/>
            <person name="Shu S."/>
            <person name="Chapman J."/>
            <person name="Pitluck S."/>
            <person name="Schmutz J."/>
            <person name="Rokhsar D."/>
        </authorList>
    </citation>
    <scope>NUCLEOTIDE SEQUENCE</scope>
</reference>
<dbReference type="SMR" id="A0A067FED5"/>
<sequence length="137" mass="15905">ELLPPMENFMSNQTDITPQMIGICHSCQVHLKFDLMAETLYLMVTLSVKDLISISETYTRDHMLRMEKLMLKKLKFRLNAAQSDTKLEHLAFYLIELSLVQYEALKFKPSLLCASAIYVARCTLQMRYTSYIVDAEI</sequence>
<keyword evidence="1" id="KW-0132">Cell division</keyword>
<dbReference type="Proteomes" id="UP000027120">
    <property type="component" value="Unassembled WGS sequence"/>
</dbReference>
<dbReference type="PANTHER" id="PTHR10177">
    <property type="entry name" value="CYCLINS"/>
    <property type="match status" value="1"/>
</dbReference>
<dbReference type="GO" id="GO:0051301">
    <property type="term" value="P:cell division"/>
    <property type="evidence" value="ECO:0007669"/>
    <property type="project" value="UniProtKB-KW"/>
</dbReference>
<keyword evidence="2" id="KW-0131">Cell cycle</keyword>
<protein>
    <recommendedName>
        <fullName evidence="3">Cyclin C-terminal domain-containing protein</fullName>
    </recommendedName>
</protein>
<feature type="non-terminal residue" evidence="4">
    <location>
        <position position="1"/>
    </location>
</feature>
<dbReference type="InterPro" id="IPR036915">
    <property type="entry name" value="Cyclin-like_sf"/>
</dbReference>
<evidence type="ECO:0000313" key="4">
    <source>
        <dbReference type="EMBL" id="KDO61581.1"/>
    </source>
</evidence>
<dbReference type="Pfam" id="PF02984">
    <property type="entry name" value="Cyclin_C"/>
    <property type="match status" value="1"/>
</dbReference>
<evidence type="ECO:0000256" key="2">
    <source>
        <dbReference type="ARBA" id="ARBA00023306"/>
    </source>
</evidence>
<evidence type="ECO:0000256" key="1">
    <source>
        <dbReference type="ARBA" id="ARBA00022618"/>
    </source>
</evidence>
<gene>
    <name evidence="4" type="ORF">CISIN_1g047159mg</name>
</gene>
<accession>A0A067FED5</accession>
<keyword evidence="5" id="KW-1185">Reference proteome</keyword>
<evidence type="ECO:0000313" key="5">
    <source>
        <dbReference type="Proteomes" id="UP000027120"/>
    </source>
</evidence>
<evidence type="ECO:0000259" key="3">
    <source>
        <dbReference type="Pfam" id="PF02984"/>
    </source>
</evidence>
<organism evidence="4 5">
    <name type="scientific">Citrus sinensis</name>
    <name type="common">Sweet orange</name>
    <name type="synonym">Citrus aurantium var. sinensis</name>
    <dbReference type="NCBI Taxonomy" id="2711"/>
    <lineage>
        <taxon>Eukaryota</taxon>
        <taxon>Viridiplantae</taxon>
        <taxon>Streptophyta</taxon>
        <taxon>Embryophyta</taxon>
        <taxon>Tracheophyta</taxon>
        <taxon>Spermatophyta</taxon>
        <taxon>Magnoliopsida</taxon>
        <taxon>eudicotyledons</taxon>
        <taxon>Gunneridae</taxon>
        <taxon>Pentapetalae</taxon>
        <taxon>rosids</taxon>
        <taxon>malvids</taxon>
        <taxon>Sapindales</taxon>
        <taxon>Rutaceae</taxon>
        <taxon>Aurantioideae</taxon>
        <taxon>Citrus</taxon>
    </lineage>
</organism>
<feature type="domain" description="Cyclin C-terminal" evidence="3">
    <location>
        <begin position="78"/>
        <end position="126"/>
    </location>
</feature>
<dbReference type="Gene3D" id="1.10.472.10">
    <property type="entry name" value="Cyclin-like"/>
    <property type="match status" value="1"/>
</dbReference>
<dbReference type="SUPFAM" id="SSF47954">
    <property type="entry name" value="Cyclin-like"/>
    <property type="match status" value="2"/>
</dbReference>
<dbReference type="AlphaFoldDB" id="A0A067FED5"/>
<proteinExistence type="predicted"/>
<dbReference type="STRING" id="2711.A0A067FED5"/>
<dbReference type="InterPro" id="IPR004367">
    <property type="entry name" value="Cyclin_C-dom"/>
</dbReference>
<dbReference type="InterPro" id="IPR039361">
    <property type="entry name" value="Cyclin"/>
</dbReference>